<dbReference type="RefSeq" id="XP_017021534.1">
    <property type="nucleotide sequence ID" value="XM_017166045.3"/>
</dbReference>
<evidence type="ECO:0000313" key="1">
    <source>
        <dbReference type="Proteomes" id="UP001652661"/>
    </source>
</evidence>
<protein>
    <submittedName>
        <fullName evidence="2">Uncharacterized protein</fullName>
    </submittedName>
</protein>
<dbReference type="AlphaFoldDB" id="A0A6P4ICR8"/>
<reference evidence="2" key="1">
    <citation type="submission" date="2025-08" db="UniProtKB">
        <authorList>
            <consortium name="RefSeq"/>
        </authorList>
    </citation>
    <scope>IDENTIFICATION</scope>
    <source>
        <strain evidence="2">14028-0561.14</strain>
        <tissue evidence="2">Whole fly</tissue>
    </source>
</reference>
<organism evidence="1 2">
    <name type="scientific">Drosophila kikkawai</name>
    <name type="common">Fruit fly</name>
    <dbReference type="NCBI Taxonomy" id="30033"/>
    <lineage>
        <taxon>Eukaryota</taxon>
        <taxon>Metazoa</taxon>
        <taxon>Ecdysozoa</taxon>
        <taxon>Arthropoda</taxon>
        <taxon>Hexapoda</taxon>
        <taxon>Insecta</taxon>
        <taxon>Pterygota</taxon>
        <taxon>Neoptera</taxon>
        <taxon>Endopterygota</taxon>
        <taxon>Diptera</taxon>
        <taxon>Brachycera</taxon>
        <taxon>Muscomorpha</taxon>
        <taxon>Ephydroidea</taxon>
        <taxon>Drosophilidae</taxon>
        <taxon>Drosophila</taxon>
        <taxon>Sophophora</taxon>
    </lineage>
</organism>
<accession>A0A6P4ICR8</accession>
<keyword evidence="1" id="KW-1185">Reference proteome</keyword>
<gene>
    <name evidence="2" type="primary">LOC108074146</name>
</gene>
<name>A0A6P4ICR8_DROKI</name>
<evidence type="ECO:0000313" key="2">
    <source>
        <dbReference type="RefSeq" id="XP_017021534.1"/>
    </source>
</evidence>
<dbReference type="GeneID" id="108074146"/>
<proteinExistence type="predicted"/>
<sequence length="126" mass="14604">MSEENRSARDTTTLLFNKLEEKVREMQLNFEQIKLSLDDASESLRKVFEWEASLDFEMANIETEVASPGTVHLDSERANIETEVASPGTFRNSLIPIRVSEETPIPIWTPRRKCQAVYQRTRRRSC</sequence>
<dbReference type="Proteomes" id="UP001652661">
    <property type="component" value="Chromosome X"/>
</dbReference>